<feature type="domain" description="Gem-associated protein 5 TPR" evidence="6">
    <location>
        <begin position="893"/>
        <end position="1101"/>
    </location>
</feature>
<feature type="repeat" description="WD" evidence="3">
    <location>
        <begin position="664"/>
        <end position="706"/>
    </location>
</feature>
<evidence type="ECO:0000256" key="3">
    <source>
        <dbReference type="PROSITE-ProRule" id="PRU00221"/>
    </source>
</evidence>
<dbReference type="PROSITE" id="PS50082">
    <property type="entry name" value="WD_REPEATS_2"/>
    <property type="match status" value="4"/>
</dbReference>
<evidence type="ECO:0000256" key="2">
    <source>
        <dbReference type="ARBA" id="ARBA00022737"/>
    </source>
</evidence>
<dbReference type="Pfam" id="PF00400">
    <property type="entry name" value="WD40"/>
    <property type="match status" value="1"/>
</dbReference>
<accession>A0ABS2YUW4</accession>
<feature type="repeat" description="WD" evidence="3">
    <location>
        <begin position="228"/>
        <end position="251"/>
    </location>
</feature>
<feature type="region of interest" description="Disordered" evidence="4">
    <location>
        <begin position="718"/>
        <end position="785"/>
    </location>
</feature>
<dbReference type="Pfam" id="PF23775">
    <property type="entry name" value="Beta-prop_RIG_2nd"/>
    <property type="match status" value="1"/>
</dbReference>
<dbReference type="InterPro" id="IPR015943">
    <property type="entry name" value="WD40/YVTN_repeat-like_dom_sf"/>
</dbReference>
<dbReference type="Proteomes" id="UP001166052">
    <property type="component" value="Unassembled WGS sequence"/>
</dbReference>
<dbReference type="Gene3D" id="1.25.40.1030">
    <property type="match status" value="1"/>
</dbReference>
<dbReference type="InterPro" id="IPR019775">
    <property type="entry name" value="WD40_repeat_CS"/>
</dbReference>
<dbReference type="Pfam" id="PF23777">
    <property type="entry name" value="GEMI5_RBS"/>
    <property type="match status" value="1"/>
</dbReference>
<dbReference type="InterPro" id="IPR011047">
    <property type="entry name" value="Quinoprotein_ADH-like_sf"/>
</dbReference>
<dbReference type="InterPro" id="IPR001680">
    <property type="entry name" value="WD40_rpt"/>
</dbReference>
<keyword evidence="10" id="KW-1185">Reference proteome</keyword>
<dbReference type="InterPro" id="IPR056432">
    <property type="entry name" value="Beta-prop_GEMI5_1st"/>
</dbReference>
<dbReference type="Pfam" id="PF23774">
    <property type="entry name" value="TPR_GEMI5"/>
    <property type="match status" value="1"/>
</dbReference>
<evidence type="ECO:0000259" key="7">
    <source>
        <dbReference type="Pfam" id="PF23775"/>
    </source>
</evidence>
<dbReference type="InterPro" id="IPR056420">
    <property type="entry name" value="GEMI5_RBS"/>
</dbReference>
<dbReference type="Pfam" id="PF23770">
    <property type="entry name" value="Beta-prop_RIG_1st"/>
    <property type="match status" value="1"/>
</dbReference>
<dbReference type="PROSITE" id="PS00678">
    <property type="entry name" value="WD_REPEATS_1"/>
    <property type="match status" value="1"/>
</dbReference>
<dbReference type="InterPro" id="IPR052640">
    <property type="entry name" value="Gemin-5"/>
</dbReference>
<dbReference type="SUPFAM" id="SSF50998">
    <property type="entry name" value="Quinoprotein alcohol dehydrogenase-like"/>
    <property type="match status" value="2"/>
</dbReference>
<dbReference type="PANTHER" id="PTHR46362:SF1">
    <property type="entry name" value="GEM-ASSOCIATED PROTEIN 5"/>
    <property type="match status" value="1"/>
</dbReference>
<evidence type="ECO:0000259" key="8">
    <source>
        <dbReference type="Pfam" id="PF23777"/>
    </source>
</evidence>
<reference evidence="9" key="1">
    <citation type="journal article" date="2021" name="Cell">
        <title>Tracing the genetic footprints of vertebrate landing in non-teleost ray-finned fishes.</title>
        <authorList>
            <person name="Bi X."/>
            <person name="Wang K."/>
            <person name="Yang L."/>
            <person name="Pan H."/>
            <person name="Jiang H."/>
            <person name="Wei Q."/>
            <person name="Fang M."/>
            <person name="Yu H."/>
            <person name="Zhu C."/>
            <person name="Cai Y."/>
            <person name="He Y."/>
            <person name="Gan X."/>
            <person name="Zeng H."/>
            <person name="Yu D."/>
            <person name="Zhu Y."/>
            <person name="Jiang H."/>
            <person name="Qiu Q."/>
            <person name="Yang H."/>
            <person name="Zhang Y.E."/>
            <person name="Wang W."/>
            <person name="Zhu M."/>
            <person name="He S."/>
            <person name="Zhang G."/>
        </authorList>
    </citation>
    <scope>NUCLEOTIDE SEQUENCE</scope>
    <source>
        <strain evidence="9">Bchr_001</strain>
    </source>
</reference>
<keyword evidence="1 3" id="KW-0853">WD repeat</keyword>
<feature type="non-terminal residue" evidence="9">
    <location>
        <position position="1"/>
    </location>
</feature>
<dbReference type="PANTHER" id="PTHR46362">
    <property type="entry name" value="GEM-ASSOCIATED PROTEIN 5"/>
    <property type="match status" value="1"/>
</dbReference>
<dbReference type="InterPro" id="IPR056421">
    <property type="entry name" value="TPR_GEMI5"/>
</dbReference>
<comment type="caution">
    <text evidence="9">The sequence shown here is derived from an EMBL/GenBank/DDBJ whole genome shotgun (WGS) entry which is preliminary data.</text>
</comment>
<organism evidence="9 10">
    <name type="scientific">Polypterus senegalus</name>
    <name type="common">Senegal bichir</name>
    <dbReference type="NCBI Taxonomy" id="55291"/>
    <lineage>
        <taxon>Eukaryota</taxon>
        <taxon>Metazoa</taxon>
        <taxon>Chordata</taxon>
        <taxon>Craniata</taxon>
        <taxon>Vertebrata</taxon>
        <taxon>Euteleostomi</taxon>
        <taxon>Actinopterygii</taxon>
        <taxon>Polypteriformes</taxon>
        <taxon>Polypteridae</taxon>
        <taxon>Polypterus</taxon>
    </lineage>
</organism>
<evidence type="ECO:0000259" key="6">
    <source>
        <dbReference type="Pfam" id="PF23774"/>
    </source>
</evidence>
<evidence type="ECO:0000259" key="5">
    <source>
        <dbReference type="Pfam" id="PF23770"/>
    </source>
</evidence>
<feature type="repeat" description="WD" evidence="3">
    <location>
        <begin position="621"/>
        <end position="663"/>
    </location>
</feature>
<evidence type="ECO:0000256" key="1">
    <source>
        <dbReference type="ARBA" id="ARBA00022574"/>
    </source>
</evidence>
<protein>
    <submittedName>
        <fullName evidence="9">GEMI5 protein</fullName>
    </submittedName>
</protein>
<dbReference type="EMBL" id="JAAWVN010008763">
    <property type="protein sequence ID" value="MBN3290577.1"/>
    <property type="molecule type" value="Genomic_DNA"/>
</dbReference>
<dbReference type="InterPro" id="IPR056424">
    <property type="entry name" value="Beta-prop_GEMI5_2nd"/>
</dbReference>
<feature type="non-terminal residue" evidence="9">
    <location>
        <position position="1507"/>
    </location>
</feature>
<keyword evidence="2" id="KW-0677">Repeat</keyword>
<evidence type="ECO:0000313" key="10">
    <source>
        <dbReference type="Proteomes" id="UP001166052"/>
    </source>
</evidence>
<dbReference type="SMART" id="SM00320">
    <property type="entry name" value="WD40"/>
    <property type="match status" value="13"/>
</dbReference>
<feature type="compositionally biased region" description="Basic and acidic residues" evidence="4">
    <location>
        <begin position="734"/>
        <end position="744"/>
    </location>
</feature>
<sequence length="1507" mass="168465">MHERLLPPSPNWYCSRCCDVNAKGLLGFGGKNSVYLLSVTAASPVVSGELKGHTERVSGFAFCHYPGQDDICASCSDDGTVKIWDSYKQIKLKEHKNHQSTITALHWSPLVKDLVVSGDEKGIVICYWYNRNDTQCFFPEPRNIFCLSCSPHNENHIAIGYKDGMVVIIDISRKSEVIHRLRGHDDEIHSLAWCHQPLEEFYVRHDEVLESEVASGGNGVDLAGKECYLASGSKDQTVRVWSTTRGKGVMTLKLPFLKRRGASVDPSVKERLWLTVHWCKGRSTQIVSSCFGGELILWDLTKSGKQKWTLFGSSVDGQNHTRIAFNLCSILAEDRELVFSTSMDRDVKCWDLSTLDCCWTLPSLGGFVYCLNFSPLDTGSLAVGVGDNMIRTWNTLTIQNRYDTKIFWQGIKSKVTALAWHPLKENWLAFGTDDGKVGIFDTYSNKPPQISASYHRKTIYTLAWGPPVPPLSFGGEREKQSLTLYSCAGEGTIFQHNAWKLTEEATDIDKVIRETNGIKHKLQAHSDLNWKPDGKILAVGNEDGSIEIFQALDLKLLCSIQQHHKIINALCWHHGHASQEDASYLLASGSNNAIIYVHNLKNLIVSPPDTPITMMESYRTLTGHTAKITGLAWSPHHDGRLVSVCYDGTAQLWDVMKDEPLCNYRGHKGRLLCVQWSPVDPDVIWTGGDDFTVQEWCVSKQEHLKPPKGKKGIEFEKKRASQAKPKARKKKKTSVKECDKKEGSDVVNGVDESCSTRTEDIASGADEDEEEVEKKDPHLTVDSCPTQTKVLPNDTGYHRDVQVTAASEKNKPAVKSWSGKCDSVKEEKKREKQAEMQIPVKKKKARSILPLSTCMDHKSKEEQLQDCLTLATVQHSGELSSQCIPGSGAHIHLGLFEKRDALYKMFDEEGRSHIEGGHFDSLFYLLLWKGDLAGALQIATEKGELTDHLVAISSMAGYQVWARTVEAFVKQLCFQEQFVKAASYLLSVHKVYEAIDLLKSQQLYREAIALAKSRLPSEDPTLKDLYISWALVLERDGHYAAAAKCYLASDSTYEAVKVIAKKSDAMSLRTAAEIARVVGESDLSHTLSLRIAKEMLLAEDWLGAQDVLRAQGKLLGHQLIFATNELFYISLETAKLVKRSSTSAHSWTVGQDPFIETVIKLWEAEFNVSSKDCEKMHLLYQQLKSVENPPASVNVPFKQLLFHLSHDITVIIVSFLRSAWSETISDILGVVSRCSEAGNYCLMREVCKLLLPKGIDSILSIKDMLDSPDVDTLAASHSLEAFVAYIQLYEMWWKGSGTELQLENEVQRGSIDAGEMELVNDESGDHVKENSTNVNGASDECSPKKELCHSKQESSLSFCRSLLSETHAALQTTQHLIKEIQEKLSSMVHFHMRAAESKKNGELCSENPETDLTGPAQAQVAQSIEEPESLPSLIALLSEYNKTLTHIPDHIKHNPFPDVLECCLILLYMERSVPASVPEDLAKQARSLIQKYGTTVTYKKAYHSFFN</sequence>
<dbReference type="PRINTS" id="PR00320">
    <property type="entry name" value="GPROTEINBRPT"/>
</dbReference>
<dbReference type="InterPro" id="IPR020472">
    <property type="entry name" value="WD40_PAC1"/>
</dbReference>
<dbReference type="PROSITE" id="PS50294">
    <property type="entry name" value="WD_REPEATS_REGION"/>
    <property type="match status" value="2"/>
</dbReference>
<evidence type="ECO:0000256" key="4">
    <source>
        <dbReference type="SAM" id="MobiDB-lite"/>
    </source>
</evidence>
<proteinExistence type="predicted"/>
<feature type="region of interest" description="Disordered" evidence="4">
    <location>
        <begin position="1323"/>
        <end position="1343"/>
    </location>
</feature>
<feature type="domain" description="Gem-associated protein 5 first beta-propeller" evidence="5">
    <location>
        <begin position="72"/>
        <end position="199"/>
    </location>
</feature>
<name>A0ABS2YUW4_POLSE</name>
<gene>
    <name evidence="9" type="primary">Gemin5</name>
    <name evidence="9" type="ORF">GTO92_0018942</name>
</gene>
<feature type="repeat" description="WD" evidence="3">
    <location>
        <begin position="50"/>
        <end position="85"/>
    </location>
</feature>
<dbReference type="Gene3D" id="2.130.10.10">
    <property type="entry name" value="YVTN repeat-like/Quinoprotein amine dehydrogenase"/>
    <property type="match status" value="2"/>
</dbReference>
<feature type="domain" description="Gem-associated protein 5 second beta-propeller" evidence="7">
    <location>
        <begin position="375"/>
        <end position="688"/>
    </location>
</feature>
<feature type="domain" description="Gem-associated protein 5 RBS" evidence="8">
    <location>
        <begin position="1154"/>
        <end position="1493"/>
    </location>
</feature>
<evidence type="ECO:0000313" key="9">
    <source>
        <dbReference type="EMBL" id="MBN3290577.1"/>
    </source>
</evidence>